<dbReference type="GO" id="GO:0016614">
    <property type="term" value="F:oxidoreductase activity, acting on CH-OH group of donors"/>
    <property type="evidence" value="ECO:0007669"/>
    <property type="project" value="InterPro"/>
</dbReference>
<keyword evidence="9" id="KW-1185">Reference proteome</keyword>
<dbReference type="Proteomes" id="UP000252415">
    <property type="component" value="Unassembled WGS sequence"/>
</dbReference>
<dbReference type="Pfam" id="PF00732">
    <property type="entry name" value="GMC_oxred_N"/>
    <property type="match status" value="1"/>
</dbReference>
<protein>
    <submittedName>
        <fullName evidence="8">Choline dehydrogenase-like flavoprotein</fullName>
    </submittedName>
</protein>
<evidence type="ECO:0000256" key="4">
    <source>
        <dbReference type="ARBA" id="ARBA00022827"/>
    </source>
</evidence>
<comment type="caution">
    <text evidence="8">The sequence shown here is derived from an EMBL/GenBank/DDBJ whole genome shotgun (WGS) entry which is preliminary data.</text>
</comment>
<accession>A0A368VQM6</accession>
<dbReference type="InterPro" id="IPR000172">
    <property type="entry name" value="GMC_OxRdtase_N"/>
</dbReference>
<evidence type="ECO:0000313" key="9">
    <source>
        <dbReference type="Proteomes" id="UP000252415"/>
    </source>
</evidence>
<evidence type="ECO:0000256" key="3">
    <source>
        <dbReference type="ARBA" id="ARBA00022630"/>
    </source>
</evidence>
<evidence type="ECO:0000259" key="7">
    <source>
        <dbReference type="Pfam" id="PF05199"/>
    </source>
</evidence>
<evidence type="ECO:0000313" key="8">
    <source>
        <dbReference type="EMBL" id="RCW42266.1"/>
    </source>
</evidence>
<evidence type="ECO:0000256" key="5">
    <source>
        <dbReference type="ARBA" id="ARBA00023002"/>
    </source>
</evidence>
<organism evidence="8 9">
    <name type="scientific">Paenibacillus prosopidis</name>
    <dbReference type="NCBI Taxonomy" id="630520"/>
    <lineage>
        <taxon>Bacteria</taxon>
        <taxon>Bacillati</taxon>
        <taxon>Bacillota</taxon>
        <taxon>Bacilli</taxon>
        <taxon>Bacillales</taxon>
        <taxon>Paenibacillaceae</taxon>
        <taxon>Paenibacillus</taxon>
    </lineage>
</organism>
<evidence type="ECO:0000259" key="6">
    <source>
        <dbReference type="Pfam" id="PF00732"/>
    </source>
</evidence>
<dbReference type="AlphaFoldDB" id="A0A368VQM6"/>
<sequence>MKIWISNESDTLRTIADKNRVSIEDLFMLNPHIAHPDHVITGQPVYLPSTAEQDMSISPSAMAGSPLPTCQVVPTEPLNNWIPLTPLEQMAQEEYDVLIIGTGAGGGSVLWRLCEQWKRQGKRIGIIDRGDQYIPTQARNLSTMNQERLVAYFTHLSKPLPGADPEYPGARQLFALGGRTLFWYAFSPRMHEWDLAKWPVPIHEMESYYGVAEEVMRVTNSFAEGSSFTEILLERLWMRGYSKAAPLPVAADIVPHSFGQIHTDMFTSSISLLARALNLRPFDLAINARAVQIIHDNRKVFGVKVMSPDKTAYTLRAKTVVCSASTYETPRLLLYSGIQNPALGHYLTNQTFVQATGIISTADFPIPLGPLNIMIPQTIVNPYSVLMTGPEAFYWYPVAVERPLTDITNVNFYGYGKLESRYENRVTLNPDKIDEYGVPEIQVHFSLSQTDWDVVRIMSGGIRRIAANAGVRLVSQNGRPPICLTPLGDLHHDAGTCRIGDDPATSVADQYGQIHGISGLYVADNSALPDTGAENQTLTTIALAIRTADHIARRLR</sequence>
<evidence type="ECO:0000256" key="1">
    <source>
        <dbReference type="ARBA" id="ARBA00001974"/>
    </source>
</evidence>
<feature type="domain" description="Glucose-methanol-choline oxidoreductase N-terminal" evidence="6">
    <location>
        <begin position="176"/>
        <end position="350"/>
    </location>
</feature>
<name>A0A368VQM6_9BACL</name>
<reference evidence="8 9" key="1">
    <citation type="submission" date="2018-07" db="EMBL/GenBank/DDBJ databases">
        <title>Genomic Encyclopedia of Type Strains, Phase III (KMG-III): the genomes of soil and plant-associated and newly described type strains.</title>
        <authorList>
            <person name="Whitman W."/>
        </authorList>
    </citation>
    <scope>NUCLEOTIDE SEQUENCE [LARGE SCALE GENOMIC DNA]</scope>
    <source>
        <strain evidence="8 9">CECT 7506</strain>
    </source>
</reference>
<proteinExistence type="inferred from homology"/>
<keyword evidence="5" id="KW-0560">Oxidoreductase</keyword>
<dbReference type="InterPro" id="IPR036188">
    <property type="entry name" value="FAD/NAD-bd_sf"/>
</dbReference>
<dbReference type="InterPro" id="IPR007867">
    <property type="entry name" value="GMC_OxRtase_C"/>
</dbReference>
<dbReference type="EMBL" id="QPJD01000018">
    <property type="protein sequence ID" value="RCW42266.1"/>
    <property type="molecule type" value="Genomic_DNA"/>
</dbReference>
<keyword evidence="4" id="KW-0274">FAD</keyword>
<dbReference type="SUPFAM" id="SSF54373">
    <property type="entry name" value="FAD-linked reductases, C-terminal domain"/>
    <property type="match status" value="1"/>
</dbReference>
<dbReference type="Gene3D" id="3.10.350.10">
    <property type="entry name" value="LysM domain"/>
    <property type="match status" value="1"/>
</dbReference>
<evidence type="ECO:0000256" key="2">
    <source>
        <dbReference type="ARBA" id="ARBA00010790"/>
    </source>
</evidence>
<dbReference type="Gene3D" id="3.50.50.60">
    <property type="entry name" value="FAD/NAD(P)-binding domain"/>
    <property type="match status" value="2"/>
</dbReference>
<dbReference type="PANTHER" id="PTHR42784">
    <property type="entry name" value="PYRANOSE 2-OXIDASE"/>
    <property type="match status" value="1"/>
</dbReference>
<dbReference type="PANTHER" id="PTHR42784:SF1">
    <property type="entry name" value="PYRANOSE 2-OXIDASE"/>
    <property type="match status" value="1"/>
</dbReference>
<gene>
    <name evidence="8" type="ORF">DFP97_11895</name>
</gene>
<dbReference type="Pfam" id="PF05199">
    <property type="entry name" value="GMC_oxred_C"/>
    <property type="match status" value="1"/>
</dbReference>
<dbReference type="InterPro" id="IPR051473">
    <property type="entry name" value="P2Ox-like"/>
</dbReference>
<dbReference type="InterPro" id="IPR036779">
    <property type="entry name" value="LysM_dom_sf"/>
</dbReference>
<comment type="cofactor">
    <cofactor evidence="1">
        <name>FAD</name>
        <dbReference type="ChEBI" id="CHEBI:57692"/>
    </cofactor>
</comment>
<dbReference type="GO" id="GO:0050660">
    <property type="term" value="F:flavin adenine dinucleotide binding"/>
    <property type="evidence" value="ECO:0007669"/>
    <property type="project" value="InterPro"/>
</dbReference>
<keyword evidence="3" id="KW-0285">Flavoprotein</keyword>
<feature type="domain" description="Glucose-methanol-choline oxidoreductase C-terminal" evidence="7">
    <location>
        <begin position="423"/>
        <end position="544"/>
    </location>
</feature>
<dbReference type="SUPFAM" id="SSF51905">
    <property type="entry name" value="FAD/NAD(P)-binding domain"/>
    <property type="match status" value="1"/>
</dbReference>
<comment type="similarity">
    <text evidence="2">Belongs to the GMC oxidoreductase family.</text>
</comment>